<name>A0A1D2NCB4_ORCCI</name>
<dbReference type="GO" id="GO:0005874">
    <property type="term" value="C:microtubule"/>
    <property type="evidence" value="ECO:0007669"/>
    <property type="project" value="UniProtKB-KW"/>
</dbReference>
<feature type="domain" description="Gamma tubulin complex component C-terminal" evidence="7">
    <location>
        <begin position="334"/>
        <end position="622"/>
    </location>
</feature>
<dbReference type="InterPro" id="IPR041470">
    <property type="entry name" value="GCP_N"/>
</dbReference>
<comment type="similarity">
    <text evidence="2 6">Belongs to the TUBGCP family.</text>
</comment>
<dbReference type="EMBL" id="LJIJ01000093">
    <property type="protein sequence ID" value="ODN02892.1"/>
    <property type="molecule type" value="Genomic_DNA"/>
</dbReference>
<dbReference type="PANTHER" id="PTHR19302:SF27">
    <property type="entry name" value="GAMMA-TUBULIN COMPLEX COMPONENT 4"/>
    <property type="match status" value="1"/>
</dbReference>
<dbReference type="InterPro" id="IPR040457">
    <property type="entry name" value="GCP_C"/>
</dbReference>
<dbReference type="InterPro" id="IPR007259">
    <property type="entry name" value="GCP"/>
</dbReference>
<dbReference type="Proteomes" id="UP000094527">
    <property type="component" value="Unassembled WGS sequence"/>
</dbReference>
<dbReference type="Pfam" id="PF17681">
    <property type="entry name" value="GCP_N_terminal"/>
    <property type="match status" value="1"/>
</dbReference>
<evidence type="ECO:0000256" key="6">
    <source>
        <dbReference type="RuleBase" id="RU363050"/>
    </source>
</evidence>
<dbReference type="OMA" id="QLSMWLL"/>
<evidence type="ECO:0000256" key="3">
    <source>
        <dbReference type="ARBA" id="ARBA00022490"/>
    </source>
</evidence>
<dbReference type="GO" id="GO:0031122">
    <property type="term" value="P:cytoplasmic microtubule organization"/>
    <property type="evidence" value="ECO:0007669"/>
    <property type="project" value="TreeGrafter"/>
</dbReference>
<organism evidence="9 10">
    <name type="scientific">Orchesella cincta</name>
    <name type="common">Springtail</name>
    <name type="synonym">Podura cincta</name>
    <dbReference type="NCBI Taxonomy" id="48709"/>
    <lineage>
        <taxon>Eukaryota</taxon>
        <taxon>Metazoa</taxon>
        <taxon>Ecdysozoa</taxon>
        <taxon>Arthropoda</taxon>
        <taxon>Hexapoda</taxon>
        <taxon>Collembola</taxon>
        <taxon>Entomobryomorpha</taxon>
        <taxon>Entomobryoidea</taxon>
        <taxon>Orchesellidae</taxon>
        <taxon>Orchesellinae</taxon>
        <taxon>Orchesella</taxon>
    </lineage>
</organism>
<dbReference type="AlphaFoldDB" id="A0A1D2NCB4"/>
<evidence type="ECO:0000313" key="10">
    <source>
        <dbReference type="Proteomes" id="UP000094527"/>
    </source>
</evidence>
<keyword evidence="10" id="KW-1185">Reference proteome</keyword>
<sequence length="631" mass="72747">MYHELLMALLGYSGDVFQYDGLFIKVSKDVQVPLFHPSELLIIDEILEVASLYKRLQAFLECQLQLDFQSSLNQSESLKDKSKVRRSKLVGLYVSSLCNGIRDIVEQYRREIAELETEILEDPYITVSDIRVKVEPFRSIFQAVDSMILKVQGQSRSSALIVEVVKSEYDSNVHLQDTLKRLIPWVNRILYNQIINWVVFGSLHDPTGEFFIKQNKSLDSNTVDANGKQSHSKHSTTARPKNHEKYIVDYAIVPSHFSVPLTDRILYIGASIGILSNSEKTKSSIVLKQKQFYEELKNLPIETFRVEELSEVIEGIAIEVGKDLHHLVVAETDLPKHLGIIKDFYLTGRGELFHDFLLNLKTVPMAKNSLLSDVSQAFILAATRVQVQDDILQRIHIHLPTDIAKPKLELVMSSITLRMEDEWPLHILFSPESLRKYNELFRFLLQVRLLQIELNTIWLNTRRVFRFPVPRGPAELRNVMSYFIDHLQHYLQEDVLENQFAILTNAIEKSENFDQILVAHAQFQSNILAQSFRSSKQLRHFLDEIIKVCSNYVAFINAHIQTCEFKDLPVNEGISKEVFDISVNFFRHMDLLLNLLKNLALNPQSGQYLGQFLLRLDFNSYFSSTISGFNV</sequence>
<feature type="domain" description="Gamma tubulin complex component protein N-terminal" evidence="8">
    <location>
        <begin position="3"/>
        <end position="331"/>
    </location>
</feature>
<dbReference type="GO" id="GO:0043015">
    <property type="term" value="F:gamma-tubulin binding"/>
    <property type="evidence" value="ECO:0007669"/>
    <property type="project" value="InterPro"/>
</dbReference>
<dbReference type="GO" id="GO:0051321">
    <property type="term" value="P:meiotic cell cycle"/>
    <property type="evidence" value="ECO:0007669"/>
    <property type="project" value="TreeGrafter"/>
</dbReference>
<dbReference type="Gene3D" id="1.20.120.1900">
    <property type="entry name" value="Gamma-tubulin complex, C-terminal domain"/>
    <property type="match status" value="1"/>
</dbReference>
<comment type="caution">
    <text evidence="9">The sequence shown here is derived from an EMBL/GenBank/DDBJ whole genome shotgun (WGS) entry which is preliminary data.</text>
</comment>
<evidence type="ECO:0000259" key="7">
    <source>
        <dbReference type="Pfam" id="PF04130"/>
    </source>
</evidence>
<accession>A0A1D2NCB4</accession>
<gene>
    <name evidence="9" type="ORF">Ocin01_03810</name>
</gene>
<reference evidence="9 10" key="1">
    <citation type="journal article" date="2016" name="Genome Biol. Evol.">
        <title>Gene Family Evolution Reflects Adaptation to Soil Environmental Stressors in the Genome of the Collembolan Orchesella cincta.</title>
        <authorList>
            <person name="Faddeeva-Vakhrusheva A."/>
            <person name="Derks M.F."/>
            <person name="Anvar S.Y."/>
            <person name="Agamennone V."/>
            <person name="Suring W."/>
            <person name="Smit S."/>
            <person name="van Straalen N.M."/>
            <person name="Roelofs D."/>
        </authorList>
    </citation>
    <scope>NUCLEOTIDE SEQUENCE [LARGE SCALE GENOMIC DNA]</scope>
    <source>
        <tissue evidence="9">Mixed pool</tissue>
    </source>
</reference>
<evidence type="ECO:0000256" key="2">
    <source>
        <dbReference type="ARBA" id="ARBA00010337"/>
    </source>
</evidence>
<keyword evidence="3 6" id="KW-0963">Cytoplasm</keyword>
<dbReference type="STRING" id="48709.A0A1D2NCB4"/>
<dbReference type="OrthoDB" id="78652at2759"/>
<keyword evidence="5 6" id="KW-0206">Cytoskeleton</keyword>
<dbReference type="GO" id="GO:0000278">
    <property type="term" value="P:mitotic cell cycle"/>
    <property type="evidence" value="ECO:0007669"/>
    <property type="project" value="TreeGrafter"/>
</dbReference>
<evidence type="ECO:0000259" key="8">
    <source>
        <dbReference type="Pfam" id="PF17681"/>
    </source>
</evidence>
<evidence type="ECO:0000313" key="9">
    <source>
        <dbReference type="EMBL" id="ODN02892.1"/>
    </source>
</evidence>
<dbReference type="GO" id="GO:0051011">
    <property type="term" value="F:microtubule minus-end binding"/>
    <property type="evidence" value="ECO:0007669"/>
    <property type="project" value="TreeGrafter"/>
</dbReference>
<dbReference type="GO" id="GO:0007020">
    <property type="term" value="P:microtubule nucleation"/>
    <property type="evidence" value="ECO:0007669"/>
    <property type="project" value="InterPro"/>
</dbReference>
<evidence type="ECO:0000256" key="5">
    <source>
        <dbReference type="ARBA" id="ARBA00023212"/>
    </source>
</evidence>
<dbReference type="PANTHER" id="PTHR19302">
    <property type="entry name" value="GAMMA TUBULIN COMPLEX PROTEIN"/>
    <property type="match status" value="1"/>
</dbReference>
<evidence type="ECO:0000256" key="1">
    <source>
        <dbReference type="ARBA" id="ARBA00004267"/>
    </source>
</evidence>
<protein>
    <recommendedName>
        <fullName evidence="6">Gamma-tubulin complex component</fullName>
    </recommendedName>
</protein>
<dbReference type="GO" id="GO:0051225">
    <property type="term" value="P:spindle assembly"/>
    <property type="evidence" value="ECO:0007669"/>
    <property type="project" value="TreeGrafter"/>
</dbReference>
<evidence type="ECO:0000256" key="4">
    <source>
        <dbReference type="ARBA" id="ARBA00022701"/>
    </source>
</evidence>
<keyword evidence="4 6" id="KW-0493">Microtubule</keyword>
<proteinExistence type="inferred from homology"/>
<dbReference type="Pfam" id="PF04130">
    <property type="entry name" value="GCP_C_terminal"/>
    <property type="match status" value="1"/>
</dbReference>
<dbReference type="InterPro" id="IPR042241">
    <property type="entry name" value="GCP_C_sf"/>
</dbReference>
<comment type="subcellular location">
    <subcellularLocation>
        <location evidence="1 6">Cytoplasm</location>
        <location evidence="1 6">Cytoskeleton</location>
        <location evidence="1 6">Microtubule organizing center</location>
    </subcellularLocation>
</comment>
<dbReference type="GO" id="GO:0000922">
    <property type="term" value="C:spindle pole"/>
    <property type="evidence" value="ECO:0007669"/>
    <property type="project" value="InterPro"/>
</dbReference>
<dbReference type="GO" id="GO:0000930">
    <property type="term" value="C:gamma-tubulin complex"/>
    <property type="evidence" value="ECO:0007669"/>
    <property type="project" value="TreeGrafter"/>
</dbReference>